<dbReference type="InterPro" id="IPR052728">
    <property type="entry name" value="O2_lipid_transport_reg"/>
</dbReference>
<feature type="transmembrane region" description="Helical" evidence="1">
    <location>
        <begin position="261"/>
        <end position="285"/>
    </location>
</feature>
<feature type="signal peptide" evidence="2">
    <location>
        <begin position="1"/>
        <end position="21"/>
    </location>
</feature>
<feature type="domain" description="Nose resistant-to-fluoxetine protein N-terminal" evidence="3">
    <location>
        <begin position="122"/>
        <end position="246"/>
    </location>
</feature>
<evidence type="ECO:0000256" key="2">
    <source>
        <dbReference type="SAM" id="SignalP"/>
    </source>
</evidence>
<comment type="caution">
    <text evidence="4">The sequence shown here is derived from an EMBL/GenBank/DDBJ whole genome shotgun (WGS) entry which is preliminary data.</text>
</comment>
<dbReference type="Proteomes" id="UP000683360">
    <property type="component" value="Unassembled WGS sequence"/>
</dbReference>
<protein>
    <recommendedName>
        <fullName evidence="3">Nose resistant-to-fluoxetine protein N-terminal domain-containing protein</fullName>
    </recommendedName>
</protein>
<dbReference type="EMBL" id="CAJPWZ010002359">
    <property type="protein sequence ID" value="CAG2236562.1"/>
    <property type="molecule type" value="Genomic_DNA"/>
</dbReference>
<keyword evidence="2" id="KW-0732">Signal</keyword>
<organism evidence="4 5">
    <name type="scientific">Mytilus edulis</name>
    <name type="common">Blue mussel</name>
    <dbReference type="NCBI Taxonomy" id="6550"/>
    <lineage>
        <taxon>Eukaryota</taxon>
        <taxon>Metazoa</taxon>
        <taxon>Spiralia</taxon>
        <taxon>Lophotrochozoa</taxon>
        <taxon>Mollusca</taxon>
        <taxon>Bivalvia</taxon>
        <taxon>Autobranchia</taxon>
        <taxon>Pteriomorphia</taxon>
        <taxon>Mytilida</taxon>
        <taxon>Mytiloidea</taxon>
        <taxon>Mytilidae</taxon>
        <taxon>Mytilinae</taxon>
        <taxon>Mytilus</taxon>
    </lineage>
</organism>
<feature type="transmembrane region" description="Helical" evidence="1">
    <location>
        <begin position="487"/>
        <end position="509"/>
    </location>
</feature>
<dbReference type="Pfam" id="PF01757">
    <property type="entry name" value="Acyl_transf_3"/>
    <property type="match status" value="1"/>
</dbReference>
<keyword evidence="1" id="KW-0812">Transmembrane</keyword>
<gene>
    <name evidence="4" type="ORF">MEDL_49056</name>
</gene>
<dbReference type="GO" id="GO:0016747">
    <property type="term" value="F:acyltransferase activity, transferring groups other than amino-acyl groups"/>
    <property type="evidence" value="ECO:0007669"/>
    <property type="project" value="InterPro"/>
</dbReference>
<name>A0A8S3U3F6_MYTED</name>
<feature type="transmembrane region" description="Helical" evidence="1">
    <location>
        <begin position="608"/>
        <end position="631"/>
    </location>
</feature>
<dbReference type="PANTHER" id="PTHR11161:SF0">
    <property type="entry name" value="O-ACYLTRANSFERASE LIKE PROTEIN"/>
    <property type="match status" value="1"/>
</dbReference>
<feature type="transmembrane region" description="Helical" evidence="1">
    <location>
        <begin position="445"/>
        <end position="467"/>
    </location>
</feature>
<feature type="transmembrane region" description="Helical" evidence="1">
    <location>
        <begin position="355"/>
        <end position="377"/>
    </location>
</feature>
<reference evidence="4" key="1">
    <citation type="submission" date="2021-03" db="EMBL/GenBank/DDBJ databases">
        <authorList>
            <person name="Bekaert M."/>
        </authorList>
    </citation>
    <scope>NUCLEOTIDE SEQUENCE</scope>
</reference>
<feature type="transmembrane region" description="Helical" evidence="1">
    <location>
        <begin position="397"/>
        <end position="424"/>
    </location>
</feature>
<keyword evidence="5" id="KW-1185">Reference proteome</keyword>
<evidence type="ECO:0000259" key="3">
    <source>
        <dbReference type="SMART" id="SM00703"/>
    </source>
</evidence>
<keyword evidence="1" id="KW-0472">Membrane</keyword>
<feature type="transmembrane region" description="Helical" evidence="1">
    <location>
        <begin position="643"/>
        <end position="661"/>
    </location>
</feature>
<dbReference type="Pfam" id="PF20146">
    <property type="entry name" value="NRF"/>
    <property type="match status" value="1"/>
</dbReference>
<evidence type="ECO:0000313" key="5">
    <source>
        <dbReference type="Proteomes" id="UP000683360"/>
    </source>
</evidence>
<feature type="transmembrane region" description="Helical" evidence="1">
    <location>
        <begin position="673"/>
        <end position="695"/>
    </location>
</feature>
<dbReference type="SMART" id="SM00703">
    <property type="entry name" value="NRF"/>
    <property type="match status" value="1"/>
</dbReference>
<feature type="transmembrane region" description="Helical" evidence="1">
    <location>
        <begin position="564"/>
        <end position="585"/>
    </location>
</feature>
<dbReference type="InterPro" id="IPR002656">
    <property type="entry name" value="Acyl_transf_3_dom"/>
</dbReference>
<sequence length="714" mass="80392">MFGYVVLLTIICFTFWGSGLSQDGKAEHYHDYDILQNINRVSNKVKLINKSSKSYAMFTKTAAKLLTAGNIFNYVNSGHNMTTYNRDDVGTENFVAENVTDVPLNSTTESTETTVSPTPTISELCLNHSQLVSQALQRQDYWAMRMVDAAGKPSSNILSGGLMWLGSYDECLEIKVVADHNNITYRFDGQYCKVYIVPQGELSKILPAQSVIQLGVCVPDSCSATDTWLLVNNVLPAISDGALVAWPGECIAPDQPFDTRAIVVLVVLSIFLAVMTIGTAYDVIIIQWPRWKETKTISETSEEVAVEVDEKAPLIDNQKNKITKHQPGLIGNLLLAFSVYTNGAKLLNTTQHKDILTCINGIRFLSMTWVILGHTYTMPLQMSDNMVSFFPKMLKRWTFGAIANATVSVDTFFTLSGCLLTYLVMKELKKKNGRLNWGMFYFHRFWRLTPPYMLVLMVYVSLFHYTGSGPNWPKDGPEKNHCEKACFPIVGFGIMMAFLLGTWIATGIISSHFDIPASSFNGGDGTDSNKIYFRSYCRMGPYLVGMFTGYLLYRTRCNIRMSKYFNLLGWGVATGVSMAVLYGLYDDMNGERLSTEMSALYNTVHRTVWGACVAWVIFACATGYGGFVNVILSWKGFIPLSRLTYMAYLVHIIIMMHYIMSYQRMFHLTDSEYIYQFLGNLGLSYMAAFVTSMAFESPMMGLERVLLKKEERKR</sequence>
<keyword evidence="1" id="KW-1133">Transmembrane helix</keyword>
<dbReference type="AlphaFoldDB" id="A0A8S3U3F6"/>
<dbReference type="PANTHER" id="PTHR11161">
    <property type="entry name" value="O-ACYLTRANSFERASE"/>
    <property type="match status" value="1"/>
</dbReference>
<evidence type="ECO:0000256" key="1">
    <source>
        <dbReference type="SAM" id="Phobius"/>
    </source>
</evidence>
<feature type="chain" id="PRO_5035768210" description="Nose resistant-to-fluoxetine protein N-terminal domain-containing protein" evidence="2">
    <location>
        <begin position="22"/>
        <end position="714"/>
    </location>
</feature>
<evidence type="ECO:0000313" key="4">
    <source>
        <dbReference type="EMBL" id="CAG2236562.1"/>
    </source>
</evidence>
<dbReference type="InterPro" id="IPR006621">
    <property type="entry name" value="Nose-resist-to-fluoxetine_N"/>
</dbReference>
<dbReference type="OrthoDB" id="118951at2759"/>
<accession>A0A8S3U3F6</accession>
<proteinExistence type="predicted"/>